<dbReference type="AlphaFoldDB" id="A0ABD2NRA5"/>
<gene>
    <name evidence="1" type="ORF">HHI36_004356</name>
</gene>
<name>A0ABD2NRA5_9CUCU</name>
<proteinExistence type="predicted"/>
<evidence type="ECO:0000313" key="1">
    <source>
        <dbReference type="EMBL" id="KAL3281134.1"/>
    </source>
</evidence>
<protein>
    <recommendedName>
        <fullName evidence="3">Reverse transcriptase</fullName>
    </recommendedName>
</protein>
<reference evidence="1 2" key="1">
    <citation type="journal article" date="2021" name="BMC Biol.">
        <title>Horizontally acquired antibacterial genes associated with adaptive radiation of ladybird beetles.</title>
        <authorList>
            <person name="Li H.S."/>
            <person name="Tang X.F."/>
            <person name="Huang Y.H."/>
            <person name="Xu Z.Y."/>
            <person name="Chen M.L."/>
            <person name="Du X.Y."/>
            <person name="Qiu B.Y."/>
            <person name="Chen P.T."/>
            <person name="Zhang W."/>
            <person name="Slipinski A."/>
            <person name="Escalona H.E."/>
            <person name="Waterhouse R.M."/>
            <person name="Zwick A."/>
            <person name="Pang H."/>
        </authorList>
    </citation>
    <scope>NUCLEOTIDE SEQUENCE [LARGE SCALE GENOMIC DNA]</scope>
    <source>
        <strain evidence="1">SYSU2018</strain>
    </source>
</reference>
<dbReference type="Proteomes" id="UP001516400">
    <property type="component" value="Unassembled WGS sequence"/>
</dbReference>
<evidence type="ECO:0008006" key="3">
    <source>
        <dbReference type="Google" id="ProtNLM"/>
    </source>
</evidence>
<dbReference type="EMBL" id="JABFTP020000144">
    <property type="protein sequence ID" value="KAL3281134.1"/>
    <property type="molecule type" value="Genomic_DNA"/>
</dbReference>
<sequence>MMMKFEQNRPKFLDNMAHTNMEKIQKTACTLHHQLKYFCLVQKHPPAISILVLADDAKIYINLLTNSNQLQEDSIRINRWCWGWLLPLNPDKCKVLYIGKNNPRVQYHLAGFPIGIMDKLFDLGVYCHLGPDLVSSYLKNLLQSCKTYTFLYNTLYILLIHSGDPLTTCSLLYQKWLDQYSFPH</sequence>
<keyword evidence="2" id="KW-1185">Reference proteome</keyword>
<evidence type="ECO:0000313" key="2">
    <source>
        <dbReference type="Proteomes" id="UP001516400"/>
    </source>
</evidence>
<accession>A0ABD2NRA5</accession>
<comment type="caution">
    <text evidence="1">The sequence shown here is derived from an EMBL/GenBank/DDBJ whole genome shotgun (WGS) entry which is preliminary data.</text>
</comment>
<organism evidence="1 2">
    <name type="scientific">Cryptolaemus montrouzieri</name>
    <dbReference type="NCBI Taxonomy" id="559131"/>
    <lineage>
        <taxon>Eukaryota</taxon>
        <taxon>Metazoa</taxon>
        <taxon>Ecdysozoa</taxon>
        <taxon>Arthropoda</taxon>
        <taxon>Hexapoda</taxon>
        <taxon>Insecta</taxon>
        <taxon>Pterygota</taxon>
        <taxon>Neoptera</taxon>
        <taxon>Endopterygota</taxon>
        <taxon>Coleoptera</taxon>
        <taxon>Polyphaga</taxon>
        <taxon>Cucujiformia</taxon>
        <taxon>Coccinelloidea</taxon>
        <taxon>Coccinellidae</taxon>
        <taxon>Scymninae</taxon>
        <taxon>Scymnini</taxon>
        <taxon>Cryptolaemus</taxon>
    </lineage>
</organism>